<name>A0A2N9FTT7_FAGSY</name>
<feature type="region of interest" description="Disordered" evidence="1">
    <location>
        <begin position="1"/>
        <end position="83"/>
    </location>
</feature>
<sequence>MHSTASPAGRLRTVSLSAPPPPAVGLELRSARICSPNTHGGSIEDQGDLHAGSQLHHDRGQDRFLDQIRRQKRRRRRRLSAPP</sequence>
<gene>
    <name evidence="2" type="ORF">FSB_LOCUS18392</name>
</gene>
<reference evidence="2" key="1">
    <citation type="submission" date="2018-02" db="EMBL/GenBank/DDBJ databases">
        <authorList>
            <person name="Cohen D.B."/>
            <person name="Kent A.D."/>
        </authorList>
    </citation>
    <scope>NUCLEOTIDE SEQUENCE</scope>
</reference>
<proteinExistence type="predicted"/>
<protein>
    <submittedName>
        <fullName evidence="2">Uncharacterized protein</fullName>
    </submittedName>
</protein>
<accession>A0A2N9FTT7</accession>
<feature type="compositionally biased region" description="Basic and acidic residues" evidence="1">
    <location>
        <begin position="55"/>
        <end position="69"/>
    </location>
</feature>
<dbReference type="AlphaFoldDB" id="A0A2N9FTT7"/>
<dbReference type="EMBL" id="OIVN01001153">
    <property type="protein sequence ID" value="SPC90510.1"/>
    <property type="molecule type" value="Genomic_DNA"/>
</dbReference>
<organism evidence="2">
    <name type="scientific">Fagus sylvatica</name>
    <name type="common">Beechnut</name>
    <dbReference type="NCBI Taxonomy" id="28930"/>
    <lineage>
        <taxon>Eukaryota</taxon>
        <taxon>Viridiplantae</taxon>
        <taxon>Streptophyta</taxon>
        <taxon>Embryophyta</taxon>
        <taxon>Tracheophyta</taxon>
        <taxon>Spermatophyta</taxon>
        <taxon>Magnoliopsida</taxon>
        <taxon>eudicotyledons</taxon>
        <taxon>Gunneridae</taxon>
        <taxon>Pentapetalae</taxon>
        <taxon>rosids</taxon>
        <taxon>fabids</taxon>
        <taxon>Fagales</taxon>
        <taxon>Fagaceae</taxon>
        <taxon>Fagus</taxon>
    </lineage>
</organism>
<evidence type="ECO:0000313" key="2">
    <source>
        <dbReference type="EMBL" id="SPC90510.1"/>
    </source>
</evidence>
<feature type="compositionally biased region" description="Basic residues" evidence="1">
    <location>
        <begin position="70"/>
        <end position="83"/>
    </location>
</feature>
<evidence type="ECO:0000256" key="1">
    <source>
        <dbReference type="SAM" id="MobiDB-lite"/>
    </source>
</evidence>